<evidence type="ECO:0000313" key="1">
    <source>
        <dbReference type="EMBL" id="OQN96459.1"/>
    </source>
</evidence>
<evidence type="ECO:0008006" key="3">
    <source>
        <dbReference type="Google" id="ProtNLM"/>
    </source>
</evidence>
<organism evidence="1 2">
    <name type="scientific">Cryoendolithus antarcticus</name>
    <dbReference type="NCBI Taxonomy" id="1507870"/>
    <lineage>
        <taxon>Eukaryota</taxon>
        <taxon>Fungi</taxon>
        <taxon>Dikarya</taxon>
        <taxon>Ascomycota</taxon>
        <taxon>Pezizomycotina</taxon>
        <taxon>Dothideomycetes</taxon>
        <taxon>Dothideomycetidae</taxon>
        <taxon>Cladosporiales</taxon>
        <taxon>Cladosporiaceae</taxon>
        <taxon>Cryoendolithus</taxon>
    </lineage>
</organism>
<protein>
    <recommendedName>
        <fullName evidence="3">Cyclin N-terminal domain-containing protein</fullName>
    </recommendedName>
</protein>
<evidence type="ECO:0000313" key="2">
    <source>
        <dbReference type="Proteomes" id="UP000192596"/>
    </source>
</evidence>
<keyword evidence="2" id="KW-1185">Reference proteome</keyword>
<comment type="caution">
    <text evidence="1">The sequence shown here is derived from an EMBL/GenBank/DDBJ whole genome shotgun (WGS) entry which is preliminary data.</text>
</comment>
<dbReference type="EMBL" id="NAJO01000066">
    <property type="protein sequence ID" value="OQN96459.1"/>
    <property type="molecule type" value="Genomic_DNA"/>
</dbReference>
<gene>
    <name evidence="1" type="ORF">B0A48_17515</name>
</gene>
<dbReference type="InParanoid" id="A0A1V8SBL3"/>
<name>A0A1V8SBL3_9PEZI</name>
<reference evidence="2" key="1">
    <citation type="submission" date="2017-03" db="EMBL/GenBank/DDBJ databases">
        <title>Genomes of endolithic fungi from Antarctica.</title>
        <authorList>
            <person name="Coleine C."/>
            <person name="Masonjones S."/>
            <person name="Stajich J.E."/>
        </authorList>
    </citation>
    <scope>NUCLEOTIDE SEQUENCE [LARGE SCALE GENOMIC DNA]</scope>
    <source>
        <strain evidence="2">CCFEE 5527</strain>
    </source>
</reference>
<dbReference type="AlphaFoldDB" id="A0A1V8SBL3"/>
<dbReference type="OrthoDB" id="3877279at2759"/>
<proteinExistence type="predicted"/>
<accession>A0A1V8SBL3</accession>
<dbReference type="Proteomes" id="UP000192596">
    <property type="component" value="Unassembled WGS sequence"/>
</dbReference>
<sequence>MDNTVAILPASPALTDFDSLDGIEDLDAFLDAKGGLSRFPTPPLKDKTCIHVGIIEDVSEDESEDEVDELDIAAVFARELSGPGEPFWDDILAIEDLLLRAHMPIEIVALAFGILSKFLREPRALSEDKLGQPLAGPLITATVSIATLFNSDHPPPTQYWATHVGQPPVVAKYLDRLELKVLEALDWRLLRLSRPDAIAETLRLFERRREVPDSPPNDVELVKPDRMDFASINVL</sequence>